<keyword evidence="2" id="KW-1185">Reference proteome</keyword>
<gene>
    <name evidence="1" type="ORF">CDAR_576101</name>
</gene>
<proteinExistence type="predicted"/>
<sequence>MKSHNSIQDHGETQSILAGGTKTNLKKSAKCCFNKPLGIRLPQEHIIIPASHRFYFRLSTCEAQFYLGLIRQPETKSLPNVSSNPPLLQFIPNERGMHHPCLPPPSSERKYKLSLRVPRNIIQECFWALIIKCIVGIHVSIK</sequence>
<dbReference type="AlphaFoldDB" id="A0AAV4X237"/>
<dbReference type="Proteomes" id="UP001054837">
    <property type="component" value="Unassembled WGS sequence"/>
</dbReference>
<name>A0AAV4X237_9ARAC</name>
<protein>
    <submittedName>
        <fullName evidence="1">Uncharacterized protein</fullName>
    </submittedName>
</protein>
<dbReference type="EMBL" id="BPLQ01015393">
    <property type="protein sequence ID" value="GIY87828.1"/>
    <property type="molecule type" value="Genomic_DNA"/>
</dbReference>
<comment type="caution">
    <text evidence="1">The sequence shown here is derived from an EMBL/GenBank/DDBJ whole genome shotgun (WGS) entry which is preliminary data.</text>
</comment>
<reference evidence="1 2" key="1">
    <citation type="submission" date="2021-06" db="EMBL/GenBank/DDBJ databases">
        <title>Caerostris darwini draft genome.</title>
        <authorList>
            <person name="Kono N."/>
            <person name="Arakawa K."/>
        </authorList>
    </citation>
    <scope>NUCLEOTIDE SEQUENCE [LARGE SCALE GENOMIC DNA]</scope>
</reference>
<evidence type="ECO:0000313" key="1">
    <source>
        <dbReference type="EMBL" id="GIY87828.1"/>
    </source>
</evidence>
<accession>A0AAV4X237</accession>
<evidence type="ECO:0000313" key="2">
    <source>
        <dbReference type="Proteomes" id="UP001054837"/>
    </source>
</evidence>
<organism evidence="1 2">
    <name type="scientific">Caerostris darwini</name>
    <dbReference type="NCBI Taxonomy" id="1538125"/>
    <lineage>
        <taxon>Eukaryota</taxon>
        <taxon>Metazoa</taxon>
        <taxon>Ecdysozoa</taxon>
        <taxon>Arthropoda</taxon>
        <taxon>Chelicerata</taxon>
        <taxon>Arachnida</taxon>
        <taxon>Araneae</taxon>
        <taxon>Araneomorphae</taxon>
        <taxon>Entelegynae</taxon>
        <taxon>Araneoidea</taxon>
        <taxon>Araneidae</taxon>
        <taxon>Caerostris</taxon>
    </lineage>
</organism>